<keyword evidence="3" id="KW-1185">Reference proteome</keyword>
<protein>
    <submittedName>
        <fullName evidence="2">Hydrolase</fullName>
    </submittedName>
</protein>
<dbReference type="CDD" id="cd01012">
    <property type="entry name" value="YcaC_related"/>
    <property type="match status" value="1"/>
</dbReference>
<dbReference type="Proteomes" id="UP000717752">
    <property type="component" value="Unassembled WGS sequence"/>
</dbReference>
<dbReference type="RefSeq" id="WP_220332597.1">
    <property type="nucleotide sequence ID" value="NZ_JAEUAK010000001.1"/>
</dbReference>
<dbReference type="NCBIfam" id="NF041461">
    <property type="entry name" value="C_hydro_YcaC"/>
    <property type="match status" value="1"/>
</dbReference>
<evidence type="ECO:0000259" key="1">
    <source>
        <dbReference type="Pfam" id="PF00857"/>
    </source>
</evidence>
<comment type="caution">
    <text evidence="2">The sequence shown here is derived from an EMBL/GenBank/DDBJ whole genome shotgun (WGS) entry which is preliminary data.</text>
</comment>
<reference evidence="2 3" key="1">
    <citation type="journal article" date="2021" name="MBio">
        <title>Poor Competitiveness of Bradyrhizobium in Pigeon Pea Root Colonization in Indian Soils.</title>
        <authorList>
            <person name="Chalasani D."/>
            <person name="Basu A."/>
            <person name="Pullabhotla S.V.S.R.N."/>
            <person name="Jorrin B."/>
            <person name="Neal A.L."/>
            <person name="Poole P.S."/>
            <person name="Podile A.R."/>
            <person name="Tkacz A."/>
        </authorList>
    </citation>
    <scope>NUCLEOTIDE SEQUENCE [LARGE SCALE GENOMIC DNA]</scope>
    <source>
        <strain evidence="2 3">HU56</strain>
    </source>
</reference>
<dbReference type="SUPFAM" id="SSF52499">
    <property type="entry name" value="Isochorismatase-like hydrolases"/>
    <property type="match status" value="1"/>
</dbReference>
<accession>A0ABS7GMV8</accession>
<evidence type="ECO:0000313" key="2">
    <source>
        <dbReference type="EMBL" id="MBW9051057.1"/>
    </source>
</evidence>
<dbReference type="PANTHER" id="PTHR43559">
    <property type="entry name" value="HYDROLASE YCAC-RELATED"/>
    <property type="match status" value="1"/>
</dbReference>
<proteinExistence type="predicted"/>
<organism evidence="2 3">
    <name type="scientific">Rhizobium mesosinicum</name>
    <dbReference type="NCBI Taxonomy" id="335017"/>
    <lineage>
        <taxon>Bacteria</taxon>
        <taxon>Pseudomonadati</taxon>
        <taxon>Pseudomonadota</taxon>
        <taxon>Alphaproteobacteria</taxon>
        <taxon>Hyphomicrobiales</taxon>
        <taxon>Rhizobiaceae</taxon>
        <taxon>Rhizobium/Agrobacterium group</taxon>
        <taxon>Rhizobium</taxon>
    </lineage>
</organism>
<dbReference type="Pfam" id="PF00857">
    <property type="entry name" value="Isochorismatase"/>
    <property type="match status" value="1"/>
</dbReference>
<sequence>MSKAPGFIRKDDAVVLMLDHQAGLFSLVRDFQPDEFRNNVLALAATAKYFGLPTILATSMDEGPNGPLLPALKEVVPDAPVIRRPGEINAWDNPEFLKALKATGRKQIIVAGIVTDVCVAMPTLSALSEGYEVFVVVDASGTFSPVARDSAHVRMANAGAQLINWFAVACELQRDWRNGMEGLAALFAKHIPDYGNLISSLNRK</sequence>
<dbReference type="Gene3D" id="3.40.50.850">
    <property type="entry name" value="Isochorismatase-like"/>
    <property type="match status" value="1"/>
</dbReference>
<keyword evidence="2" id="KW-0378">Hydrolase</keyword>
<name>A0ABS7GMV8_9HYPH</name>
<dbReference type="InterPro" id="IPR053152">
    <property type="entry name" value="Hydrolase_YcaC-like"/>
</dbReference>
<dbReference type="InterPro" id="IPR048239">
    <property type="entry name" value="YcaC"/>
</dbReference>
<dbReference type="InterPro" id="IPR000868">
    <property type="entry name" value="Isochorismatase-like_dom"/>
</dbReference>
<dbReference type="EMBL" id="JAEUAK010000001">
    <property type="protein sequence ID" value="MBW9051057.1"/>
    <property type="molecule type" value="Genomic_DNA"/>
</dbReference>
<feature type="domain" description="Isochorismatase-like" evidence="1">
    <location>
        <begin position="14"/>
        <end position="164"/>
    </location>
</feature>
<dbReference type="InterPro" id="IPR036380">
    <property type="entry name" value="Isochorismatase-like_sf"/>
</dbReference>
<gene>
    <name evidence="2" type="ORF">JNB85_01370</name>
</gene>
<dbReference type="PANTHER" id="PTHR43559:SF3">
    <property type="entry name" value="HYDROLASE YCAC-RELATED"/>
    <property type="match status" value="1"/>
</dbReference>
<dbReference type="GO" id="GO:0016787">
    <property type="term" value="F:hydrolase activity"/>
    <property type="evidence" value="ECO:0007669"/>
    <property type="project" value="UniProtKB-KW"/>
</dbReference>
<evidence type="ECO:0000313" key="3">
    <source>
        <dbReference type="Proteomes" id="UP000717752"/>
    </source>
</evidence>